<reference evidence="2 3" key="1">
    <citation type="submission" date="2015-08" db="EMBL/GenBank/DDBJ databases">
        <authorList>
            <person name="Babu N.S."/>
            <person name="Beckwith C.J."/>
            <person name="Beseler K.G."/>
            <person name="Brison A."/>
            <person name="Carone J.V."/>
            <person name="Caskin T.P."/>
            <person name="Diamond M."/>
            <person name="Durham M.E."/>
            <person name="Foxe J.M."/>
            <person name="Go M."/>
            <person name="Henderson B.A."/>
            <person name="Jones I.B."/>
            <person name="McGettigan J.A."/>
            <person name="Micheletti S.J."/>
            <person name="Nasrallah M.E."/>
            <person name="Ortiz D."/>
            <person name="Piller C.R."/>
            <person name="Privatt S.R."/>
            <person name="Schneider S.L."/>
            <person name="Sharp S."/>
            <person name="Smith T.C."/>
            <person name="Stanton J.D."/>
            <person name="Ullery H.E."/>
            <person name="Wilson R.J."/>
            <person name="Serrano M.G."/>
            <person name="Buck G."/>
            <person name="Lee V."/>
            <person name="Wang Y."/>
            <person name="Carvalho R."/>
            <person name="Voegtly L."/>
            <person name="Shi R."/>
            <person name="Duckworth R."/>
            <person name="Johnson A."/>
            <person name="Loviza R."/>
            <person name="Walstead R."/>
            <person name="Shah Z."/>
            <person name="Kiflezghi M."/>
            <person name="Wade K."/>
            <person name="Ball S.L."/>
            <person name="Bradley K.W."/>
            <person name="Asai D.J."/>
            <person name="Bowman C.A."/>
            <person name="Russell D.A."/>
            <person name="Pope W.H."/>
            <person name="Jacobs-Sera D."/>
            <person name="Hendrix R.W."/>
            <person name="Hatfull G.F."/>
        </authorList>
    </citation>
    <scope>NUCLEOTIDE SEQUENCE [LARGE SCALE GENOMIC DNA]</scope>
    <source>
        <strain evidence="2 3">DSM 27648</strain>
    </source>
</reference>
<feature type="compositionally biased region" description="Low complexity" evidence="1">
    <location>
        <begin position="171"/>
        <end position="196"/>
    </location>
</feature>
<dbReference type="AlphaFoldDB" id="A0A0K1PZT6"/>
<evidence type="ECO:0000313" key="2">
    <source>
        <dbReference type="EMBL" id="AKU98664.1"/>
    </source>
</evidence>
<evidence type="ECO:0000256" key="1">
    <source>
        <dbReference type="SAM" id="MobiDB-lite"/>
    </source>
</evidence>
<dbReference type="KEGG" id="llu:AKJ09_05328"/>
<feature type="compositionally biased region" description="Low complexity" evidence="1">
    <location>
        <begin position="108"/>
        <end position="117"/>
    </location>
</feature>
<evidence type="ECO:0000313" key="3">
    <source>
        <dbReference type="Proteomes" id="UP000064967"/>
    </source>
</evidence>
<dbReference type="RefSeq" id="WP_146649620.1">
    <property type="nucleotide sequence ID" value="NZ_CP012333.1"/>
</dbReference>
<feature type="region of interest" description="Disordered" evidence="1">
    <location>
        <begin position="90"/>
        <end position="117"/>
    </location>
</feature>
<feature type="region of interest" description="Disordered" evidence="1">
    <location>
        <begin position="54"/>
        <end position="77"/>
    </location>
</feature>
<sequence>MAARSPAARSRGPLITKLIVLGSILVSLLAAGVIVASCRERAVLRQAQRGLEIARPEEPAGPSGGRVSSPSTSPGPTAAELELMWQQQANAAAEAGAAPTAGQGGGQTPAEEGAAGESLAAVLERAQAQVGQAAAPGAADAGAANEGGTNATPDEIANAVVKAIAAMQQQVEANQQANQPPPAEAAEAGATAAAPETPEHPYQPTFSSGAGQFATEPPIYAASAMPPPGPDDGAGRFDTERDLPAGVVYYGIGSRAQTAAAVGAGQGVSIETGGPTPVAGGVTPPVPPGVIPPTPPAEGTATSFPLGSTTFFPPASGVAVVPGVPDATRIPSNFNVGGSLVIEGAPSPTNLPGGFIGVPQVSFPPSPTSFPP</sequence>
<feature type="compositionally biased region" description="Low complexity" evidence="1">
    <location>
        <begin position="90"/>
        <end position="101"/>
    </location>
</feature>
<accession>A0A0K1PZT6</accession>
<keyword evidence="3" id="KW-1185">Reference proteome</keyword>
<proteinExistence type="predicted"/>
<feature type="region of interest" description="Disordered" evidence="1">
    <location>
        <begin position="171"/>
        <end position="239"/>
    </location>
</feature>
<feature type="compositionally biased region" description="Low complexity" evidence="1">
    <location>
        <begin position="65"/>
        <end position="77"/>
    </location>
</feature>
<keyword evidence="2" id="KW-0176">Collagen</keyword>
<dbReference type="EMBL" id="CP012333">
    <property type="protein sequence ID" value="AKU98664.1"/>
    <property type="molecule type" value="Genomic_DNA"/>
</dbReference>
<protein>
    <submittedName>
        <fullName evidence="2">Collagen alpha 1(I) chain</fullName>
    </submittedName>
</protein>
<dbReference type="Proteomes" id="UP000064967">
    <property type="component" value="Chromosome"/>
</dbReference>
<gene>
    <name evidence="2" type="ORF">AKJ09_05328</name>
</gene>
<organism evidence="2 3">
    <name type="scientific">Labilithrix luteola</name>
    <dbReference type="NCBI Taxonomy" id="1391654"/>
    <lineage>
        <taxon>Bacteria</taxon>
        <taxon>Pseudomonadati</taxon>
        <taxon>Myxococcota</taxon>
        <taxon>Polyangia</taxon>
        <taxon>Polyangiales</taxon>
        <taxon>Labilitrichaceae</taxon>
        <taxon>Labilithrix</taxon>
    </lineage>
</organism>
<name>A0A0K1PZT6_9BACT</name>